<proteinExistence type="predicted"/>
<dbReference type="InterPro" id="IPR011856">
    <property type="entry name" value="tRNA_endonuc-like_dom_sf"/>
</dbReference>
<dbReference type="PANTHER" id="PTHR30015">
    <property type="entry name" value="MRR RESTRICTION SYSTEM PROTEIN"/>
    <property type="match status" value="1"/>
</dbReference>
<evidence type="ECO:0000313" key="4">
    <source>
        <dbReference type="Proteomes" id="UP000033924"/>
    </source>
</evidence>
<gene>
    <name evidence="3" type="ORF">SY86_24175</name>
</gene>
<evidence type="ECO:0000313" key="3">
    <source>
        <dbReference type="EMBL" id="KKF34129.1"/>
    </source>
</evidence>
<keyword evidence="1" id="KW-1133">Transmembrane helix</keyword>
<dbReference type="GO" id="GO:0003677">
    <property type="term" value="F:DNA binding"/>
    <property type="evidence" value="ECO:0007669"/>
    <property type="project" value="InterPro"/>
</dbReference>
<organism evidence="3 4">
    <name type="scientific">Erwinia tracheiphila</name>
    <dbReference type="NCBI Taxonomy" id="65700"/>
    <lineage>
        <taxon>Bacteria</taxon>
        <taxon>Pseudomonadati</taxon>
        <taxon>Pseudomonadota</taxon>
        <taxon>Gammaproteobacteria</taxon>
        <taxon>Enterobacterales</taxon>
        <taxon>Erwiniaceae</taxon>
        <taxon>Erwinia</taxon>
    </lineage>
</organism>
<sequence length="211" mass="23415">MISAQHIAAALMVNPVLTVVLVVLFVAVMVGLNCRGRETASRRRHRRYQATATRVLARLPLLGGDGQRLAYLRKINPYVFEELLLLAFERQGYAVIRNTSYSSDGGLDGQVIIGDQKYLIQAKRYGRAITPSHITSFGALLRHHHCDGFFIHTGRTGQLSRVLLQNHPHVHLVSGRKLLALLAGNTEWLSFLSGNTVTKRSISHVSEGRVS</sequence>
<dbReference type="InterPro" id="IPR011335">
    <property type="entry name" value="Restrct_endonuc-II-like"/>
</dbReference>
<reference evidence="3 4" key="1">
    <citation type="submission" date="2015-01" db="EMBL/GenBank/DDBJ databases">
        <title>Erwinia tracheiphila.</title>
        <authorList>
            <person name="Shapiro L.R."/>
        </authorList>
    </citation>
    <scope>NUCLEOTIDE SEQUENCE [LARGE SCALE GENOMIC DNA]</scope>
    <source>
        <strain evidence="3 4">BuffGH</strain>
    </source>
</reference>
<keyword evidence="4" id="KW-1185">Reference proteome</keyword>
<dbReference type="RefSeq" id="WP_016191736.1">
    <property type="nucleotide sequence ID" value="NZ_CP089932.1"/>
</dbReference>
<keyword evidence="1" id="KW-0812">Transmembrane</keyword>
<keyword evidence="3" id="KW-0378">Hydrolase</keyword>
<dbReference type="Pfam" id="PF04471">
    <property type="entry name" value="Mrr_cat"/>
    <property type="match status" value="1"/>
</dbReference>
<evidence type="ECO:0000259" key="2">
    <source>
        <dbReference type="Pfam" id="PF04471"/>
    </source>
</evidence>
<protein>
    <submittedName>
        <fullName evidence="3">Restriction endonuclease</fullName>
    </submittedName>
</protein>
<keyword evidence="3" id="KW-0540">Nuclease</keyword>
<name>A0A0M2K597_9GAMM</name>
<keyword evidence="1" id="KW-0472">Membrane</keyword>
<dbReference type="EMBL" id="JXNU01000005">
    <property type="protein sequence ID" value="KKF34129.1"/>
    <property type="molecule type" value="Genomic_DNA"/>
</dbReference>
<evidence type="ECO:0000256" key="1">
    <source>
        <dbReference type="SAM" id="Phobius"/>
    </source>
</evidence>
<accession>A0A0M2K597</accession>
<dbReference type="Proteomes" id="UP000033924">
    <property type="component" value="Unassembled WGS sequence"/>
</dbReference>
<dbReference type="AlphaFoldDB" id="A0A0M2K597"/>
<comment type="caution">
    <text evidence="3">The sequence shown here is derived from an EMBL/GenBank/DDBJ whole genome shotgun (WGS) entry which is preliminary data.</text>
</comment>
<dbReference type="InterPro" id="IPR007560">
    <property type="entry name" value="Restrct_endonuc_IV_Mrr"/>
</dbReference>
<dbReference type="GO" id="GO:0009307">
    <property type="term" value="P:DNA restriction-modification system"/>
    <property type="evidence" value="ECO:0007669"/>
    <property type="project" value="InterPro"/>
</dbReference>
<dbReference type="STRING" id="65700.SY86_24175"/>
<dbReference type="GO" id="GO:0015666">
    <property type="term" value="F:restriction endodeoxyribonuclease activity"/>
    <property type="evidence" value="ECO:0007669"/>
    <property type="project" value="TreeGrafter"/>
</dbReference>
<dbReference type="Gene3D" id="3.40.1350.10">
    <property type="match status" value="1"/>
</dbReference>
<dbReference type="SUPFAM" id="SSF52980">
    <property type="entry name" value="Restriction endonuclease-like"/>
    <property type="match status" value="1"/>
</dbReference>
<dbReference type="InterPro" id="IPR052906">
    <property type="entry name" value="Type_IV_Methyl-Rstrct_Enzyme"/>
</dbReference>
<feature type="domain" description="Restriction endonuclease type IV Mrr" evidence="2">
    <location>
        <begin position="72"/>
        <end position="182"/>
    </location>
</feature>
<dbReference type="PATRIC" id="fig|65700.7.peg.5988"/>
<feature type="transmembrane region" description="Helical" evidence="1">
    <location>
        <begin position="6"/>
        <end position="34"/>
    </location>
</feature>
<keyword evidence="3" id="KW-0255">Endonuclease</keyword>
<dbReference type="PANTHER" id="PTHR30015:SF7">
    <property type="entry name" value="TYPE IV METHYL-DIRECTED RESTRICTION ENZYME ECOKMRR"/>
    <property type="match status" value="1"/>
</dbReference>